<feature type="signal peptide" evidence="1">
    <location>
        <begin position="1"/>
        <end position="26"/>
    </location>
</feature>
<dbReference type="HOGENOM" id="CLU_315943_0_0_1"/>
<name>F4RA76_MELLP</name>
<protein>
    <submittedName>
        <fullName evidence="2">Uncharacterized protein</fullName>
    </submittedName>
</protein>
<dbReference type="GeneID" id="18921835"/>
<evidence type="ECO:0000313" key="3">
    <source>
        <dbReference type="Proteomes" id="UP000001072"/>
    </source>
</evidence>
<dbReference type="RefSeq" id="XP_007406298.1">
    <property type="nucleotide sequence ID" value="XM_007406236.1"/>
</dbReference>
<reference evidence="3" key="1">
    <citation type="journal article" date="2011" name="Proc. Natl. Acad. Sci. U.S.A.">
        <title>Obligate biotrophy features unraveled by the genomic analysis of rust fungi.</title>
        <authorList>
            <person name="Duplessis S."/>
            <person name="Cuomo C.A."/>
            <person name="Lin Y.-C."/>
            <person name="Aerts A."/>
            <person name="Tisserant E."/>
            <person name="Veneault-Fourrey C."/>
            <person name="Joly D.L."/>
            <person name="Hacquard S."/>
            <person name="Amselem J."/>
            <person name="Cantarel B.L."/>
            <person name="Chiu R."/>
            <person name="Coutinho P.M."/>
            <person name="Feau N."/>
            <person name="Field M."/>
            <person name="Frey P."/>
            <person name="Gelhaye E."/>
            <person name="Goldberg J."/>
            <person name="Grabherr M.G."/>
            <person name="Kodira C.D."/>
            <person name="Kohler A."/>
            <person name="Kuees U."/>
            <person name="Lindquist E.A."/>
            <person name="Lucas S.M."/>
            <person name="Mago R."/>
            <person name="Mauceli E."/>
            <person name="Morin E."/>
            <person name="Murat C."/>
            <person name="Pangilinan J.L."/>
            <person name="Park R."/>
            <person name="Pearson M."/>
            <person name="Quesneville H."/>
            <person name="Rouhier N."/>
            <person name="Sakthikumar S."/>
            <person name="Salamov A.A."/>
            <person name="Schmutz J."/>
            <person name="Selles B."/>
            <person name="Shapiro H."/>
            <person name="Tanguay P."/>
            <person name="Tuskan G.A."/>
            <person name="Henrissat B."/>
            <person name="Van de Peer Y."/>
            <person name="Rouze P."/>
            <person name="Ellis J.G."/>
            <person name="Dodds P.N."/>
            <person name="Schein J.E."/>
            <person name="Zhong S."/>
            <person name="Hamelin R.C."/>
            <person name="Grigoriev I.V."/>
            <person name="Szabo L.J."/>
            <person name="Martin F."/>
        </authorList>
    </citation>
    <scope>NUCLEOTIDE SEQUENCE [LARGE SCALE GENOMIC DNA]</scope>
    <source>
        <strain evidence="3">98AG31 / pathotype 3-4-7</strain>
    </source>
</reference>
<dbReference type="AlphaFoldDB" id="F4RA76"/>
<dbReference type="Proteomes" id="UP000001072">
    <property type="component" value="Unassembled WGS sequence"/>
</dbReference>
<feature type="chain" id="PRO_5003314938" evidence="1">
    <location>
        <begin position="27"/>
        <end position="924"/>
    </location>
</feature>
<proteinExistence type="predicted"/>
<organism evidence="3">
    <name type="scientific">Melampsora larici-populina (strain 98AG31 / pathotype 3-4-7)</name>
    <name type="common">Poplar leaf rust fungus</name>
    <dbReference type="NCBI Taxonomy" id="747676"/>
    <lineage>
        <taxon>Eukaryota</taxon>
        <taxon>Fungi</taxon>
        <taxon>Dikarya</taxon>
        <taxon>Basidiomycota</taxon>
        <taxon>Pucciniomycotina</taxon>
        <taxon>Pucciniomycetes</taxon>
        <taxon>Pucciniales</taxon>
        <taxon>Melampsoraceae</taxon>
        <taxon>Melampsora</taxon>
    </lineage>
</organism>
<keyword evidence="1" id="KW-0732">Signal</keyword>
<dbReference type="InParanoid" id="F4RA76"/>
<dbReference type="EMBL" id="GL883094">
    <property type="protein sequence ID" value="EGG10829.1"/>
    <property type="molecule type" value="Genomic_DNA"/>
</dbReference>
<sequence length="924" mass="106604">MAHTISQNMMWKIIWKTFLLVNSNSALQPNITPLTTEQRFEEGGMDLGEIIVPEENWSDVNTLTSQDLLQLHLIKQDEINKHSTHYDSSPGVLQMYDQNKPFSHFEEGYQGHQSSQHENLYSNLDTYWNAHSHLGMFSQPASLDSSPANPLWEIEKTVQQSKDMIHKTPTSKTDLYELLDSDIETFNPHKRPKFTRLENMFSSIIDSQEYSLPGKGRVVEMDMAQSVTPQVQSCLQDSISKQPYTLNDIIINPSNMDHKRQFFKQSQAAQYESSASHTNLYGCSEKNQFNLHPHDEFKPTWTTIDEINSPMNEEIPNFTSVSKDSRSLADSIQDPSPTVNNLPRDFWMEKYNMGLENLHRNSYIHLANLDGTSLHKGLTREKEIENPTSVPQEDSTSSDLIDIHIPEGHAHLISSNLGTAQLEEAVNIPPDTTTSIPKSSTNMEKDHSMITENKLEPRHSASVIGFKFAEKSPITGFSRARSNRLVLALQRIGEFLVNSSSALCYETTIWFENLRQEMIKNNYDQEESAVDLIDLAIKLSHLKITMGFLGLIGVFANNGGNQYSLEMLLKEAWEFIKLHFEQWRNLNVNDKNENQAKRKDFNQDDWKDPILWFHYLSRLEQHSDLAVDSMYHLMDKWDDQRTTSRINAKPLLWYCSEIKTFHDSHLKHIHGGFYGRGEIRNIAFKGVKLSGKYAASPGASKEGSWYKIYKFLSYSAQFHSSVGFDMCQEVHTFFVSLLEHMTKFQKGILNDDITYAVKRPRAKKVSSYRNPADENVEKIVKVISMAEYRVTVGFIGLVRVLYQNELPVVTLSLVLKSAWEFLKGIFSKWMDFQFEKNLSLNLNRQSLIQHRITLDYTNSNDLFNVLWQFQDVLHNPVPVHCLPSLFQCWNNHLENLKKLHPKDFNFEITDLLYGPPSSWSKRFE</sequence>
<evidence type="ECO:0000313" key="2">
    <source>
        <dbReference type="EMBL" id="EGG10829.1"/>
    </source>
</evidence>
<evidence type="ECO:0000256" key="1">
    <source>
        <dbReference type="SAM" id="SignalP"/>
    </source>
</evidence>
<dbReference type="VEuPathDB" id="FungiDB:MELLADRAFT_102994"/>
<gene>
    <name evidence="2" type="ORF">MELLADRAFT_102994</name>
</gene>
<keyword evidence="3" id="KW-1185">Reference proteome</keyword>
<accession>F4RA76</accession>
<dbReference type="KEGG" id="mlr:MELLADRAFT_102994"/>